<evidence type="ECO:0008006" key="5">
    <source>
        <dbReference type="Google" id="ProtNLM"/>
    </source>
</evidence>
<feature type="transmembrane region" description="Helical" evidence="2">
    <location>
        <begin position="6"/>
        <end position="29"/>
    </location>
</feature>
<dbReference type="InterPro" id="IPR019734">
    <property type="entry name" value="TPR_rpt"/>
</dbReference>
<dbReference type="SUPFAM" id="SSF48452">
    <property type="entry name" value="TPR-like"/>
    <property type="match status" value="1"/>
</dbReference>
<keyword evidence="2" id="KW-0472">Membrane</keyword>
<evidence type="ECO:0000313" key="4">
    <source>
        <dbReference type="Proteomes" id="UP000190460"/>
    </source>
</evidence>
<evidence type="ECO:0000256" key="2">
    <source>
        <dbReference type="SAM" id="Phobius"/>
    </source>
</evidence>
<keyword evidence="2" id="KW-0812">Transmembrane</keyword>
<dbReference type="Pfam" id="PF13176">
    <property type="entry name" value="TPR_7"/>
    <property type="match status" value="1"/>
</dbReference>
<dbReference type="EMBL" id="FUYB01000002">
    <property type="protein sequence ID" value="SKA69606.1"/>
    <property type="molecule type" value="Genomic_DNA"/>
</dbReference>
<name>A0A1T4VX82_9GAMM</name>
<dbReference type="AlphaFoldDB" id="A0A1T4VX82"/>
<evidence type="ECO:0000256" key="1">
    <source>
        <dbReference type="SAM" id="MobiDB-lite"/>
    </source>
</evidence>
<gene>
    <name evidence="3" type="ORF">SAMN02745130_00518</name>
</gene>
<dbReference type="Proteomes" id="UP000190460">
    <property type="component" value="Unassembled WGS sequence"/>
</dbReference>
<proteinExistence type="predicted"/>
<feature type="compositionally biased region" description="Basic and acidic residues" evidence="1">
    <location>
        <begin position="35"/>
        <end position="45"/>
    </location>
</feature>
<dbReference type="Gene3D" id="1.25.40.10">
    <property type="entry name" value="Tetratricopeptide repeat domain"/>
    <property type="match status" value="1"/>
</dbReference>
<dbReference type="STRING" id="92487.SAMN02745130_00518"/>
<feature type="region of interest" description="Disordered" evidence="1">
    <location>
        <begin position="34"/>
        <end position="68"/>
    </location>
</feature>
<dbReference type="RefSeq" id="WP_078921015.1">
    <property type="nucleotide sequence ID" value="NZ_FUYB01000002.1"/>
</dbReference>
<dbReference type="OrthoDB" id="5625835at2"/>
<feature type="compositionally biased region" description="Low complexity" evidence="1">
    <location>
        <begin position="57"/>
        <end position="68"/>
    </location>
</feature>
<reference evidence="3 4" key="1">
    <citation type="submission" date="2017-02" db="EMBL/GenBank/DDBJ databases">
        <authorList>
            <person name="Peterson S.W."/>
        </authorList>
    </citation>
    <scope>NUCLEOTIDE SEQUENCE [LARGE SCALE GENOMIC DNA]</scope>
    <source>
        <strain evidence="3 4">ATCC 49788</strain>
    </source>
</reference>
<dbReference type="InterPro" id="IPR011990">
    <property type="entry name" value="TPR-like_helical_dom_sf"/>
</dbReference>
<sequence length="234" mass="24359">MKAFRWLLVHPIAFAWILAAIAIVLNWIVGSGAPPKKEHQAKAGQHEVQAQQEPAGHEAVAANQAAAGHEAASTTAQAAAALPAADASATQQQAAAEQAAATGSVSVTEQVAAGAAPAEAATATANQAAGQAVNENSSAEDLLLAAREAYWSGEYDRSVSFYQSLLKKDNQPDYKGELANVYWKQGKSTEAVSLYVEIAPWLAEQGRVAELQSIKVYADVVDPTKAAEIGAAIK</sequence>
<accession>A0A1T4VX82</accession>
<organism evidence="3 4">
    <name type="scientific">Thiothrix eikelboomii</name>
    <dbReference type="NCBI Taxonomy" id="92487"/>
    <lineage>
        <taxon>Bacteria</taxon>
        <taxon>Pseudomonadati</taxon>
        <taxon>Pseudomonadota</taxon>
        <taxon>Gammaproteobacteria</taxon>
        <taxon>Thiotrichales</taxon>
        <taxon>Thiotrichaceae</taxon>
        <taxon>Thiothrix</taxon>
    </lineage>
</organism>
<protein>
    <recommendedName>
        <fullName evidence="5">Tetratricopeptide repeat-containing protein</fullName>
    </recommendedName>
</protein>
<keyword evidence="2" id="KW-1133">Transmembrane helix</keyword>
<keyword evidence="4" id="KW-1185">Reference proteome</keyword>
<evidence type="ECO:0000313" key="3">
    <source>
        <dbReference type="EMBL" id="SKA69606.1"/>
    </source>
</evidence>